<keyword evidence="1" id="KW-1133">Transmembrane helix</keyword>
<feature type="transmembrane region" description="Helical" evidence="1">
    <location>
        <begin position="12"/>
        <end position="36"/>
    </location>
</feature>
<dbReference type="Proteomes" id="UP000638313">
    <property type="component" value="Unassembled WGS sequence"/>
</dbReference>
<sequence length="120" mass="12189">MTPPKPRLPRLARAVLDVIGCLHTLGGLILLAGTLLDAGTPPPVELVLGVAELTVASRFAKGGPKTRVAAMIVAACMVLAPLTGLAMGGFVGAAGVVCGLLVLALCAHRETAAWFARPRT</sequence>
<gene>
    <name evidence="2" type="ORF">GCM10010218_54620</name>
</gene>
<accession>A0A919B9A3</accession>
<keyword evidence="3" id="KW-1185">Reference proteome</keyword>
<name>A0A919B9A3_9ACTN</name>
<evidence type="ECO:0000256" key="1">
    <source>
        <dbReference type="SAM" id="Phobius"/>
    </source>
</evidence>
<feature type="transmembrane region" description="Helical" evidence="1">
    <location>
        <begin position="90"/>
        <end position="107"/>
    </location>
</feature>
<comment type="caution">
    <text evidence="2">The sequence shown here is derived from an EMBL/GenBank/DDBJ whole genome shotgun (WGS) entry which is preliminary data.</text>
</comment>
<evidence type="ECO:0000313" key="2">
    <source>
        <dbReference type="EMBL" id="GHF66193.1"/>
    </source>
</evidence>
<proteinExistence type="predicted"/>
<reference evidence="2" key="1">
    <citation type="journal article" date="2014" name="Int. J. Syst. Evol. Microbiol.">
        <title>Complete genome sequence of Corynebacterium casei LMG S-19264T (=DSM 44701T), isolated from a smear-ripened cheese.</title>
        <authorList>
            <consortium name="US DOE Joint Genome Institute (JGI-PGF)"/>
            <person name="Walter F."/>
            <person name="Albersmeier A."/>
            <person name="Kalinowski J."/>
            <person name="Ruckert C."/>
        </authorList>
    </citation>
    <scope>NUCLEOTIDE SEQUENCE</scope>
    <source>
        <strain evidence="2">JCM 4059</strain>
    </source>
</reference>
<dbReference type="EMBL" id="BNBD01000015">
    <property type="protein sequence ID" value="GHF66193.1"/>
    <property type="molecule type" value="Genomic_DNA"/>
</dbReference>
<keyword evidence="1" id="KW-0812">Transmembrane</keyword>
<reference evidence="2" key="2">
    <citation type="submission" date="2020-09" db="EMBL/GenBank/DDBJ databases">
        <authorList>
            <person name="Sun Q."/>
            <person name="Ohkuma M."/>
        </authorList>
    </citation>
    <scope>NUCLEOTIDE SEQUENCE</scope>
    <source>
        <strain evidence="2">JCM 4059</strain>
    </source>
</reference>
<dbReference type="AlphaFoldDB" id="A0A919B9A3"/>
<evidence type="ECO:0000313" key="3">
    <source>
        <dbReference type="Proteomes" id="UP000638313"/>
    </source>
</evidence>
<organism evidence="2 3">
    <name type="scientific">Streptomyces mashuensis</name>
    <dbReference type="NCBI Taxonomy" id="33904"/>
    <lineage>
        <taxon>Bacteria</taxon>
        <taxon>Bacillati</taxon>
        <taxon>Actinomycetota</taxon>
        <taxon>Actinomycetes</taxon>
        <taxon>Kitasatosporales</taxon>
        <taxon>Streptomycetaceae</taxon>
        <taxon>Streptomyces</taxon>
    </lineage>
</organism>
<protein>
    <submittedName>
        <fullName evidence="2">Uncharacterized protein</fullName>
    </submittedName>
</protein>
<dbReference type="RefSeq" id="WP_190132391.1">
    <property type="nucleotide sequence ID" value="NZ_BNBD01000015.1"/>
</dbReference>
<keyword evidence="1" id="KW-0472">Membrane</keyword>